<keyword evidence="3 5" id="KW-1133">Transmembrane helix</keyword>
<feature type="transmembrane region" description="Helical" evidence="5">
    <location>
        <begin position="111"/>
        <end position="130"/>
    </location>
</feature>
<dbReference type="Pfam" id="PF01794">
    <property type="entry name" value="Ferric_reduct"/>
    <property type="match status" value="1"/>
</dbReference>
<accession>A0A7L7KU94</accession>
<organism evidence="7 8">
    <name type="scientific">Candidatus Xianfuyuplasma coldseepsis</name>
    <dbReference type="NCBI Taxonomy" id="2782163"/>
    <lineage>
        <taxon>Bacteria</taxon>
        <taxon>Bacillati</taxon>
        <taxon>Mycoplasmatota</taxon>
        <taxon>Mollicutes</taxon>
        <taxon>Candidatus Izemoplasmatales</taxon>
        <taxon>Candidatus Izemoplasmataceae</taxon>
        <taxon>Candidatus Xianfuyuplasma</taxon>
    </lineage>
</organism>
<protein>
    <recommendedName>
        <fullName evidence="6">Ferric oxidoreductase domain-containing protein</fullName>
    </recommendedName>
</protein>
<keyword evidence="2 5" id="KW-0812">Transmembrane</keyword>
<dbReference type="RefSeq" id="WP_258877375.1">
    <property type="nucleotide sequence ID" value="NZ_CP048914.1"/>
</dbReference>
<evidence type="ECO:0000259" key="6">
    <source>
        <dbReference type="Pfam" id="PF01794"/>
    </source>
</evidence>
<evidence type="ECO:0000256" key="2">
    <source>
        <dbReference type="ARBA" id="ARBA00022692"/>
    </source>
</evidence>
<keyword evidence="8" id="KW-1185">Reference proteome</keyword>
<dbReference type="InterPro" id="IPR013130">
    <property type="entry name" value="Fe3_Rdtase_TM_dom"/>
</dbReference>
<gene>
    <name evidence="7" type="ORF">G4Z02_07410</name>
</gene>
<comment type="subcellular location">
    <subcellularLocation>
        <location evidence="1">Membrane</location>
        <topology evidence="1">Multi-pass membrane protein</topology>
    </subcellularLocation>
</comment>
<evidence type="ECO:0000313" key="8">
    <source>
        <dbReference type="Proteomes" id="UP000514720"/>
    </source>
</evidence>
<feature type="transmembrane region" description="Helical" evidence="5">
    <location>
        <begin position="79"/>
        <end position="99"/>
    </location>
</feature>
<name>A0A7L7KU94_9MOLU</name>
<evidence type="ECO:0000313" key="7">
    <source>
        <dbReference type="EMBL" id="QMS85574.1"/>
    </source>
</evidence>
<feature type="transmembrane region" description="Helical" evidence="5">
    <location>
        <begin position="173"/>
        <end position="190"/>
    </location>
</feature>
<dbReference type="GO" id="GO:0016020">
    <property type="term" value="C:membrane"/>
    <property type="evidence" value="ECO:0007669"/>
    <property type="project" value="UniProtKB-SubCell"/>
</dbReference>
<evidence type="ECO:0000256" key="4">
    <source>
        <dbReference type="ARBA" id="ARBA00023136"/>
    </source>
</evidence>
<dbReference type="KEGG" id="xcl:G4Z02_07410"/>
<feature type="transmembrane region" description="Helical" evidence="5">
    <location>
        <begin position="151"/>
        <end position="167"/>
    </location>
</feature>
<evidence type="ECO:0000256" key="1">
    <source>
        <dbReference type="ARBA" id="ARBA00004141"/>
    </source>
</evidence>
<sequence length="206" mass="23993">MIVILYSTIILFIVSILFSKEIHKHNTTLYAMAIVVVLFTTREVPNIVNLGYVPIAFFIVVLFSGLLERNTVRKKLFTVRAELAIIGSILMFPHAFGYVEYYLMELLYGSVTLSFLLGLLAYLMMIPLFITSFQKVRRKMSYKTWKTLHKTAYVFFLLVGLHVILIANENQLLYIALFGFYFTMRFITSIQSNRHKQYKQQSLKTT</sequence>
<evidence type="ECO:0000256" key="5">
    <source>
        <dbReference type="SAM" id="Phobius"/>
    </source>
</evidence>
<keyword evidence="4 5" id="KW-0472">Membrane</keyword>
<dbReference type="EMBL" id="CP048914">
    <property type="protein sequence ID" value="QMS85574.1"/>
    <property type="molecule type" value="Genomic_DNA"/>
</dbReference>
<proteinExistence type="predicted"/>
<reference evidence="7 8" key="1">
    <citation type="submission" date="2020-02" db="EMBL/GenBank/DDBJ databases">
        <authorList>
            <person name="Zheng R.K."/>
            <person name="Sun C.M."/>
        </authorList>
    </citation>
    <scope>NUCLEOTIDE SEQUENCE [LARGE SCALE GENOMIC DNA]</scope>
    <source>
        <strain evidence="8">zrk13</strain>
    </source>
</reference>
<dbReference type="Proteomes" id="UP000514720">
    <property type="component" value="Chromosome"/>
</dbReference>
<dbReference type="AlphaFoldDB" id="A0A7L7KU94"/>
<evidence type="ECO:0000256" key="3">
    <source>
        <dbReference type="ARBA" id="ARBA00022989"/>
    </source>
</evidence>
<feature type="transmembrane region" description="Helical" evidence="5">
    <location>
        <begin position="47"/>
        <end position="67"/>
    </location>
</feature>
<feature type="domain" description="Ferric oxidoreductase" evidence="6">
    <location>
        <begin position="52"/>
        <end position="159"/>
    </location>
</feature>